<dbReference type="EMBL" id="NUUQ01000020">
    <property type="protein sequence ID" value="PHG61071.1"/>
    <property type="molecule type" value="Genomic_DNA"/>
</dbReference>
<protein>
    <submittedName>
        <fullName evidence="1">Uncharacterized protein</fullName>
    </submittedName>
</protein>
<evidence type="ECO:0000313" key="3">
    <source>
        <dbReference type="Proteomes" id="UP000220045"/>
    </source>
</evidence>
<sequence>MLTVRAHRYDPNPIREHNKENSNAFWGLEKEHYVSVILLPIDKAANDGYASYRLPVDRIAKWK</sequence>
<evidence type="ECO:0000313" key="1">
    <source>
        <dbReference type="EMBL" id="PEJ07940.1"/>
    </source>
</evidence>
<organism evidence="1 3">
    <name type="scientific">Bacillus wiedmannii</name>
    <dbReference type="NCBI Taxonomy" id="1890302"/>
    <lineage>
        <taxon>Bacteria</taxon>
        <taxon>Bacillati</taxon>
        <taxon>Bacillota</taxon>
        <taxon>Bacilli</taxon>
        <taxon>Bacillales</taxon>
        <taxon>Bacillaceae</taxon>
        <taxon>Bacillus</taxon>
        <taxon>Bacillus cereus group</taxon>
    </lineage>
</organism>
<name>A0A2A7VZU5_9BACI</name>
<dbReference type="Proteomes" id="UP000222503">
    <property type="component" value="Unassembled WGS sequence"/>
</dbReference>
<accession>A0A2A7VZU5</accession>
<dbReference type="GO" id="GO:0016491">
    <property type="term" value="F:oxidoreductase activity"/>
    <property type="evidence" value="ECO:0007669"/>
    <property type="project" value="InterPro"/>
</dbReference>
<dbReference type="RefSeq" id="WP_098090283.1">
    <property type="nucleotide sequence ID" value="NZ_NUDK01000012.1"/>
</dbReference>
<evidence type="ECO:0000313" key="2">
    <source>
        <dbReference type="EMBL" id="PHG61071.1"/>
    </source>
</evidence>
<proteinExistence type="predicted"/>
<dbReference type="InterPro" id="IPR000415">
    <property type="entry name" value="Nitroreductase-like"/>
</dbReference>
<dbReference type="Proteomes" id="UP000220045">
    <property type="component" value="Unassembled WGS sequence"/>
</dbReference>
<gene>
    <name evidence="1" type="ORF">CN684_13620</name>
    <name evidence="2" type="ORF">COI65_14255</name>
</gene>
<reference evidence="3 4" key="1">
    <citation type="submission" date="2017-09" db="EMBL/GenBank/DDBJ databases">
        <title>Large-scale bioinformatics analysis of Bacillus genomes uncovers conserved roles of natural products in bacterial physiology.</title>
        <authorList>
            <consortium name="Agbiome Team Llc"/>
            <person name="Bleich R.M."/>
            <person name="Grubbs K.J."/>
            <person name="Santa Maria K.C."/>
            <person name="Allen S.E."/>
            <person name="Farag S."/>
            <person name="Shank E.A."/>
            <person name="Bowers A."/>
        </authorList>
    </citation>
    <scope>NUCLEOTIDE SEQUENCE [LARGE SCALE GENOMIC DNA]</scope>
    <source>
        <strain evidence="1 3">AFS004017</strain>
        <strain evidence="2 4">AFS029838</strain>
    </source>
</reference>
<dbReference type="AlphaFoldDB" id="A0A2A7VZU5"/>
<comment type="caution">
    <text evidence="1">The sequence shown here is derived from an EMBL/GenBank/DDBJ whole genome shotgun (WGS) entry which is preliminary data.</text>
</comment>
<dbReference type="EMBL" id="NUEL01000019">
    <property type="protein sequence ID" value="PEJ07940.1"/>
    <property type="molecule type" value="Genomic_DNA"/>
</dbReference>
<evidence type="ECO:0000313" key="4">
    <source>
        <dbReference type="Proteomes" id="UP000222503"/>
    </source>
</evidence>
<dbReference type="SUPFAM" id="SSF55469">
    <property type="entry name" value="FMN-dependent nitroreductase-like"/>
    <property type="match status" value="1"/>
</dbReference>